<dbReference type="PROSITE" id="PS00903">
    <property type="entry name" value="CYT_DCMP_DEAMINASES_1"/>
    <property type="match status" value="1"/>
</dbReference>
<organism evidence="21 22">
    <name type="scientific">Paenibacillus mucilaginosus (strain KNP414)</name>
    <dbReference type="NCBI Taxonomy" id="1036673"/>
    <lineage>
        <taxon>Bacteria</taxon>
        <taxon>Bacillati</taxon>
        <taxon>Bacillota</taxon>
        <taxon>Bacilli</taxon>
        <taxon>Bacillales</taxon>
        <taxon>Paenibacillaceae</taxon>
        <taxon>Paenibacillus</taxon>
    </lineage>
</organism>
<feature type="binding site" evidence="17">
    <location>
        <position position="330"/>
    </location>
    <ligand>
        <name>substrate</name>
    </ligand>
</feature>
<dbReference type="GO" id="GO:0050661">
    <property type="term" value="F:NADP binding"/>
    <property type="evidence" value="ECO:0007669"/>
    <property type="project" value="InterPro"/>
</dbReference>
<keyword evidence="7 15" id="KW-0479">Metal-binding</keyword>
<comment type="similarity">
    <text evidence="4 15">In the N-terminal section; belongs to the cytidine and deoxycytidylate deaminase family.</text>
</comment>
<keyword evidence="8 15" id="KW-0378">Hydrolase</keyword>
<dbReference type="GO" id="GO:0008835">
    <property type="term" value="F:diaminohydroxyphosphoribosylaminopyrimidine deaminase activity"/>
    <property type="evidence" value="ECO:0007669"/>
    <property type="project" value="UniProtKB-EC"/>
</dbReference>
<dbReference type="Gene3D" id="3.40.430.10">
    <property type="entry name" value="Dihydrofolate Reductase, subunit A"/>
    <property type="match status" value="1"/>
</dbReference>
<dbReference type="PANTHER" id="PTHR38011">
    <property type="entry name" value="DIHYDROFOLATE REDUCTASE FAMILY PROTEIN (AFU_ORTHOLOGUE AFUA_8G06820)"/>
    <property type="match status" value="1"/>
</dbReference>
<dbReference type="Gene3D" id="3.40.140.10">
    <property type="entry name" value="Cytidine Deaminase, domain 2"/>
    <property type="match status" value="1"/>
</dbReference>
<protein>
    <recommendedName>
        <fullName evidence="15">Riboflavin biosynthesis protein RibD</fullName>
    </recommendedName>
    <domain>
        <recommendedName>
            <fullName evidence="15">Diaminohydroxyphosphoribosylaminopyrimidine deaminase</fullName>
            <shortName evidence="15">DRAP deaminase</shortName>
            <ecNumber evidence="15">3.5.4.26</ecNumber>
        </recommendedName>
        <alternativeName>
            <fullName evidence="15">Riboflavin-specific deaminase</fullName>
        </alternativeName>
    </domain>
    <domain>
        <recommendedName>
            <fullName evidence="15">5-amino-6-(5-phosphoribosylamino)uracil reductase</fullName>
            <ecNumber evidence="15">1.1.1.193</ecNumber>
        </recommendedName>
        <alternativeName>
            <fullName evidence="15">HTP reductase</fullName>
        </alternativeName>
    </domain>
</protein>
<evidence type="ECO:0000256" key="15">
    <source>
        <dbReference type="PIRNR" id="PIRNR006769"/>
    </source>
</evidence>
<dbReference type="InterPro" id="IPR004794">
    <property type="entry name" value="Eubact_RibD"/>
</dbReference>
<feature type="binding site" evidence="17">
    <location>
        <position position="242"/>
    </location>
    <ligand>
        <name>substrate</name>
    </ligand>
</feature>
<evidence type="ECO:0000256" key="3">
    <source>
        <dbReference type="ARBA" id="ARBA00004910"/>
    </source>
</evidence>
<comment type="pathway">
    <text evidence="2 15">Cofactor biosynthesis; riboflavin biosynthesis; 5-amino-6-(D-ribitylamino)uracil from GTP: step 2/4.</text>
</comment>
<evidence type="ECO:0000256" key="9">
    <source>
        <dbReference type="ARBA" id="ARBA00022833"/>
    </source>
</evidence>
<dbReference type="Proteomes" id="UP000006620">
    <property type="component" value="Chromosome"/>
</dbReference>
<comment type="catalytic activity">
    <reaction evidence="14 15">
        <text>2,5-diamino-6-hydroxy-4-(5-phosphoribosylamino)-pyrimidine + H2O + H(+) = 5-amino-6-(5-phospho-D-ribosylamino)uracil + NH4(+)</text>
        <dbReference type="Rhea" id="RHEA:21868"/>
        <dbReference type="ChEBI" id="CHEBI:15377"/>
        <dbReference type="ChEBI" id="CHEBI:15378"/>
        <dbReference type="ChEBI" id="CHEBI:28938"/>
        <dbReference type="ChEBI" id="CHEBI:58453"/>
        <dbReference type="ChEBI" id="CHEBI:58614"/>
        <dbReference type="EC" id="3.5.4.26"/>
    </reaction>
</comment>
<evidence type="ECO:0000256" key="18">
    <source>
        <dbReference type="PIRSR" id="PIRSR006769-3"/>
    </source>
</evidence>
<dbReference type="PIRSF" id="PIRSF006769">
    <property type="entry name" value="RibD"/>
    <property type="match status" value="1"/>
</dbReference>
<proteinExistence type="inferred from homology"/>
<feature type="domain" description="CMP/dCMP-type deaminase" evidence="20">
    <location>
        <begin position="39"/>
        <end position="161"/>
    </location>
</feature>
<dbReference type="GO" id="GO:0009231">
    <property type="term" value="P:riboflavin biosynthetic process"/>
    <property type="evidence" value="ECO:0007669"/>
    <property type="project" value="UniProtKB-UniPathway"/>
</dbReference>
<feature type="binding site" evidence="17">
    <location>
        <position position="245"/>
    </location>
    <ligand>
        <name>substrate</name>
    </ligand>
</feature>
<feature type="active site" description="Proton donor" evidence="16">
    <location>
        <position position="90"/>
    </location>
</feature>
<dbReference type="InterPro" id="IPR024072">
    <property type="entry name" value="DHFR-like_dom_sf"/>
</dbReference>
<dbReference type="PANTHER" id="PTHR38011:SF7">
    <property type="entry name" value="2,5-DIAMINO-6-RIBOSYLAMINO-4(3H)-PYRIMIDINONE 5'-PHOSPHATE REDUCTASE"/>
    <property type="match status" value="1"/>
</dbReference>
<feature type="binding site" evidence="18">
    <location>
        <position position="88"/>
    </location>
    <ligand>
        <name>Zn(2+)</name>
        <dbReference type="ChEBI" id="CHEBI:29105"/>
        <note>catalytic</note>
    </ligand>
</feature>
<comment type="similarity">
    <text evidence="5 15">In the C-terminal section; belongs to the HTP reductase family.</text>
</comment>
<keyword evidence="6 15" id="KW-0686">Riboflavin biosynthesis</keyword>
<dbReference type="HOGENOM" id="CLU_036590_1_2_9"/>
<comment type="pathway">
    <text evidence="3 15">Cofactor biosynthesis; riboflavin biosynthesis; 5-amino-6-(D-ribitylamino)uracil from GTP: step 3/4.</text>
</comment>
<gene>
    <name evidence="21" type="ordered locus">KNP414_02724</name>
</gene>
<comment type="function">
    <text evidence="1 15">Converts 2,5-diamino-6-(ribosylamino)-4(3h)-pyrimidinone 5'-phosphate into 5-amino-6-(ribosylamino)-2,4(1h,3h)-pyrimidinedione 5'-phosphate.</text>
</comment>
<evidence type="ECO:0000256" key="16">
    <source>
        <dbReference type="PIRSR" id="PIRSR006769-1"/>
    </source>
</evidence>
<evidence type="ECO:0000313" key="22">
    <source>
        <dbReference type="Proteomes" id="UP000006620"/>
    </source>
</evidence>
<evidence type="ECO:0000256" key="11">
    <source>
        <dbReference type="ARBA" id="ARBA00023002"/>
    </source>
</evidence>
<keyword evidence="12" id="KW-0511">Multifunctional enzyme</keyword>
<feature type="binding site" evidence="17">
    <location>
        <begin position="332"/>
        <end position="338"/>
    </location>
    <ligand>
        <name>NADP(+)</name>
        <dbReference type="ChEBI" id="CHEBI:58349"/>
    </ligand>
</feature>
<dbReference type="InterPro" id="IPR011549">
    <property type="entry name" value="RibD_C"/>
</dbReference>
<keyword evidence="9 15" id="KW-0862">Zinc</keyword>
<dbReference type="CDD" id="cd01284">
    <property type="entry name" value="Riboflavin_deaminase-reductase"/>
    <property type="match status" value="1"/>
</dbReference>
<dbReference type="GO" id="GO:0008703">
    <property type="term" value="F:5-amino-6-(5-phosphoribosylamino)uracil reductase activity"/>
    <property type="evidence" value="ECO:0007669"/>
    <property type="project" value="UniProtKB-EC"/>
</dbReference>
<sequence length="406" mass="43180">MCVYREEYRSRRGAAERDEPKPGGCSRRNDGEEWNGMIINDEMYMRIALQLAAAAVGQTGINPVVGCVLVKDGRVVGMGAHLKRGDAHAEIHALNMAGAEAAGSTAYVTLEPCSHHGRTGPCSDRLIREGVKRVVVAAVDPNPVVAGSGIARLRAQGIEVTEGVLAAESEALNEAFNKYIVTRRPFVTVKTASTLDGKVAAAGGDSKWITGEAARGYVHTLRHRHQAILTGVGTVMADDPQLTTRLPVPGLSPVRIIADSMLRIPLESKLLHDGEAPVIVLTTAEAPEDRRRALEALGVQVIDCGPGPAVDLEAALARLGELEIGSVLVEAGGKLAGAFLERRLADKLVLFFAPKIIGGGAEAPGTFDFPGFRAMRQAIRLERMTVETFGEDVCFTGYPSYEAADS</sequence>
<feature type="binding site" evidence="17">
    <location>
        <position position="206"/>
    </location>
    <ligand>
        <name>substrate</name>
    </ligand>
</feature>
<feature type="binding site" evidence="17">
    <location>
        <position position="208"/>
    </location>
    <ligand>
        <name>NADP(+)</name>
        <dbReference type="ChEBI" id="CHEBI:58349"/>
    </ligand>
</feature>
<dbReference type="EC" id="1.1.1.193" evidence="15"/>
<evidence type="ECO:0000256" key="8">
    <source>
        <dbReference type="ARBA" id="ARBA00022801"/>
    </source>
</evidence>
<comment type="catalytic activity">
    <reaction evidence="13 15">
        <text>5-amino-6-(5-phospho-D-ribitylamino)uracil + NADP(+) = 5-amino-6-(5-phospho-D-ribosylamino)uracil + NADPH + H(+)</text>
        <dbReference type="Rhea" id="RHEA:17845"/>
        <dbReference type="ChEBI" id="CHEBI:15378"/>
        <dbReference type="ChEBI" id="CHEBI:57783"/>
        <dbReference type="ChEBI" id="CHEBI:58349"/>
        <dbReference type="ChEBI" id="CHEBI:58421"/>
        <dbReference type="ChEBI" id="CHEBI:58453"/>
        <dbReference type="EC" id="1.1.1.193"/>
    </reaction>
</comment>
<dbReference type="UniPathway" id="UPA00275">
    <property type="reaction ID" value="UER00401"/>
</dbReference>
<dbReference type="InterPro" id="IPR002125">
    <property type="entry name" value="CMP_dCMP_dom"/>
</dbReference>
<dbReference type="AlphaFoldDB" id="F8F8D8"/>
<evidence type="ECO:0000256" key="12">
    <source>
        <dbReference type="ARBA" id="ARBA00023268"/>
    </source>
</evidence>
<evidence type="ECO:0000256" key="7">
    <source>
        <dbReference type="ARBA" id="ARBA00022723"/>
    </source>
</evidence>
<feature type="binding site" evidence="18">
    <location>
        <position position="113"/>
    </location>
    <ligand>
        <name>Zn(2+)</name>
        <dbReference type="ChEBI" id="CHEBI:29105"/>
        <note>catalytic</note>
    </ligand>
</feature>
<dbReference type="KEGG" id="pms:KNP414_02724"/>
<feature type="region of interest" description="Disordered" evidence="19">
    <location>
        <begin position="6"/>
        <end position="31"/>
    </location>
</feature>
<feature type="binding site" evidence="17">
    <location>
        <position position="238"/>
    </location>
    <ligand>
        <name>NADP(+)</name>
        <dbReference type="ChEBI" id="CHEBI:58349"/>
    </ligand>
</feature>
<evidence type="ECO:0000259" key="20">
    <source>
        <dbReference type="PROSITE" id="PS51747"/>
    </source>
</evidence>
<evidence type="ECO:0000256" key="14">
    <source>
        <dbReference type="ARBA" id="ARBA00049886"/>
    </source>
</evidence>
<dbReference type="InterPro" id="IPR016192">
    <property type="entry name" value="APOBEC/CMP_deaminase_Zn-bd"/>
</dbReference>
<reference evidence="21 22" key="2">
    <citation type="journal article" date="2013" name="Genome Announc.">
        <title>Genome Sequence of Growth-Improving Paenibacillus mucilaginosus Strain KNP414.</title>
        <authorList>
            <person name="Lu J.J."/>
            <person name="Wang J.F."/>
            <person name="Hu X.F."/>
        </authorList>
    </citation>
    <scope>NUCLEOTIDE SEQUENCE [LARGE SCALE GENOMIC DNA]</scope>
    <source>
        <strain evidence="21 22">KNP414</strain>
    </source>
</reference>
<dbReference type="InterPro" id="IPR016193">
    <property type="entry name" value="Cytidine_deaminase-like"/>
</dbReference>
<feature type="binding site" evidence="18">
    <location>
        <position position="122"/>
    </location>
    <ligand>
        <name>Zn(2+)</name>
        <dbReference type="ChEBI" id="CHEBI:29105"/>
        <note>catalytic</note>
    </ligand>
</feature>
<comment type="cofactor">
    <cofactor evidence="15 18">
        <name>Zn(2+)</name>
        <dbReference type="ChEBI" id="CHEBI:29105"/>
    </cofactor>
    <text evidence="15 18">Binds 1 zinc ion.</text>
</comment>
<evidence type="ECO:0000256" key="4">
    <source>
        <dbReference type="ARBA" id="ARBA00005259"/>
    </source>
</evidence>
<keyword evidence="11 15" id="KW-0560">Oxidoreductase</keyword>
<feature type="binding site" evidence="17">
    <location>
        <position position="234"/>
    </location>
    <ligand>
        <name>NADP(+)</name>
        <dbReference type="ChEBI" id="CHEBI:58349"/>
    </ligand>
</feature>
<dbReference type="GO" id="GO:0008270">
    <property type="term" value="F:zinc ion binding"/>
    <property type="evidence" value="ECO:0007669"/>
    <property type="project" value="InterPro"/>
</dbReference>
<dbReference type="Pfam" id="PF01872">
    <property type="entry name" value="RibD_C"/>
    <property type="match status" value="1"/>
</dbReference>
<dbReference type="NCBIfam" id="TIGR00326">
    <property type="entry name" value="eubact_ribD"/>
    <property type="match status" value="1"/>
</dbReference>
<reference evidence="22" key="1">
    <citation type="submission" date="2011-06" db="EMBL/GenBank/DDBJ databases">
        <title>Complete genome sequence of Paenibacillus mucilaginosus KNP414.</title>
        <authorList>
            <person name="Wang J."/>
            <person name="Hu S."/>
            <person name="Hu X."/>
            <person name="Zhang B."/>
            <person name="Dong D."/>
            <person name="Zhang S."/>
            <person name="Zhao K."/>
            <person name="Wu D."/>
        </authorList>
    </citation>
    <scope>NUCLEOTIDE SEQUENCE [LARGE SCALE GENOMIC DNA]</scope>
    <source>
        <strain evidence="22">KNP414</strain>
    </source>
</reference>
<dbReference type="EC" id="3.5.4.26" evidence="15"/>
<dbReference type="FunFam" id="3.40.140.10:FF:000025">
    <property type="entry name" value="Riboflavin biosynthesis protein RibD"/>
    <property type="match status" value="1"/>
</dbReference>
<evidence type="ECO:0000256" key="1">
    <source>
        <dbReference type="ARBA" id="ARBA00002151"/>
    </source>
</evidence>
<feature type="binding site" evidence="17">
    <location>
        <position position="222"/>
    </location>
    <ligand>
        <name>substrate</name>
    </ligand>
</feature>
<evidence type="ECO:0000256" key="2">
    <source>
        <dbReference type="ARBA" id="ARBA00004882"/>
    </source>
</evidence>
<evidence type="ECO:0000256" key="6">
    <source>
        <dbReference type="ARBA" id="ARBA00022619"/>
    </source>
</evidence>
<feature type="binding site" evidence="17">
    <location>
        <position position="192"/>
    </location>
    <ligand>
        <name>NADP(+)</name>
        <dbReference type="ChEBI" id="CHEBI:58349"/>
    </ligand>
</feature>
<dbReference type="InterPro" id="IPR050765">
    <property type="entry name" value="Riboflavin_Biosynth_HTPR"/>
</dbReference>
<name>F8F8D8_PAEMK</name>
<evidence type="ECO:0000256" key="19">
    <source>
        <dbReference type="SAM" id="MobiDB-lite"/>
    </source>
</evidence>
<dbReference type="Pfam" id="PF00383">
    <property type="entry name" value="dCMP_cyt_deam_1"/>
    <property type="match status" value="1"/>
</dbReference>
<keyword evidence="10 15" id="KW-0521">NADP</keyword>
<dbReference type="EMBL" id="CP002869">
    <property type="protein sequence ID" value="AEI41285.1"/>
    <property type="molecule type" value="Genomic_DNA"/>
</dbReference>
<feature type="binding site" evidence="17">
    <location>
        <position position="260"/>
    </location>
    <ligand>
        <name>NADP(+)</name>
        <dbReference type="ChEBI" id="CHEBI:58349"/>
    </ligand>
</feature>
<dbReference type="PROSITE" id="PS51747">
    <property type="entry name" value="CYT_DCMP_DEAMINASES_2"/>
    <property type="match status" value="1"/>
</dbReference>
<evidence type="ECO:0000313" key="21">
    <source>
        <dbReference type="EMBL" id="AEI41285.1"/>
    </source>
</evidence>
<accession>F8F8D8</accession>
<dbReference type="InterPro" id="IPR002734">
    <property type="entry name" value="RibDG_C"/>
</dbReference>
<evidence type="ECO:0000256" key="13">
    <source>
        <dbReference type="ARBA" id="ARBA00049861"/>
    </source>
</evidence>
<evidence type="ECO:0000256" key="17">
    <source>
        <dbReference type="PIRSR" id="PIRSR006769-2"/>
    </source>
</evidence>
<evidence type="ECO:0000256" key="5">
    <source>
        <dbReference type="ARBA" id="ARBA00007417"/>
    </source>
</evidence>
<dbReference type="SUPFAM" id="SSF53597">
    <property type="entry name" value="Dihydrofolate reductase-like"/>
    <property type="match status" value="1"/>
</dbReference>
<dbReference type="SUPFAM" id="SSF53927">
    <property type="entry name" value="Cytidine deaminase-like"/>
    <property type="match status" value="1"/>
</dbReference>
<dbReference type="PATRIC" id="fig|1036673.3.peg.2482"/>
<dbReference type="NCBIfam" id="TIGR00227">
    <property type="entry name" value="ribD_Cterm"/>
    <property type="match status" value="1"/>
</dbReference>
<evidence type="ECO:0000256" key="10">
    <source>
        <dbReference type="ARBA" id="ARBA00022857"/>
    </source>
</evidence>